<organism evidence="1">
    <name type="scientific">marine sediment metagenome</name>
    <dbReference type="NCBI Taxonomy" id="412755"/>
    <lineage>
        <taxon>unclassified sequences</taxon>
        <taxon>metagenomes</taxon>
        <taxon>ecological metagenomes</taxon>
    </lineage>
</organism>
<gene>
    <name evidence="1" type="ORF">S01H1_47357</name>
</gene>
<comment type="caution">
    <text evidence="1">The sequence shown here is derived from an EMBL/GenBank/DDBJ whole genome shotgun (WGS) entry which is preliminary data.</text>
</comment>
<evidence type="ECO:0000313" key="1">
    <source>
        <dbReference type="EMBL" id="GAG20933.1"/>
    </source>
</evidence>
<dbReference type="AlphaFoldDB" id="X0W8K4"/>
<dbReference type="EMBL" id="BARS01030362">
    <property type="protein sequence ID" value="GAG20933.1"/>
    <property type="molecule type" value="Genomic_DNA"/>
</dbReference>
<protein>
    <submittedName>
        <fullName evidence="1">Uncharacterized protein</fullName>
    </submittedName>
</protein>
<feature type="non-terminal residue" evidence="1">
    <location>
        <position position="90"/>
    </location>
</feature>
<dbReference type="Gene3D" id="3.40.1000.10">
    <property type="entry name" value="Mog1/PsbP, alpha/beta/alpha sandwich"/>
    <property type="match status" value="1"/>
</dbReference>
<sequence length="90" mass="10335">MLLFVLFHTGCDSGTTGAPTGFQWYQDYEYDYRLMYPQDWNIMPDDEVTIVDNRIKSVKMFKEPSDDSSAQVAVFVYSEYALNELKALGG</sequence>
<proteinExistence type="predicted"/>
<accession>X0W8K4</accession>
<reference evidence="1" key="1">
    <citation type="journal article" date="2014" name="Front. Microbiol.">
        <title>High frequency of phylogenetically diverse reductive dehalogenase-homologous genes in deep subseafloor sedimentary metagenomes.</title>
        <authorList>
            <person name="Kawai M."/>
            <person name="Futagami T."/>
            <person name="Toyoda A."/>
            <person name="Takaki Y."/>
            <person name="Nishi S."/>
            <person name="Hori S."/>
            <person name="Arai W."/>
            <person name="Tsubouchi T."/>
            <person name="Morono Y."/>
            <person name="Uchiyama I."/>
            <person name="Ito T."/>
            <person name="Fujiyama A."/>
            <person name="Inagaki F."/>
            <person name="Takami H."/>
        </authorList>
    </citation>
    <scope>NUCLEOTIDE SEQUENCE</scope>
    <source>
        <strain evidence="1">Expedition CK06-06</strain>
    </source>
</reference>
<name>X0W8K4_9ZZZZ</name>